<feature type="transmembrane region" description="Helical" evidence="2">
    <location>
        <begin position="79"/>
        <end position="98"/>
    </location>
</feature>
<feature type="chain" id="PRO_5012353103" description="Tim44-like domain-containing protein" evidence="3">
    <location>
        <begin position="26"/>
        <end position="304"/>
    </location>
</feature>
<dbReference type="SMART" id="SM00978">
    <property type="entry name" value="Tim44"/>
    <property type="match status" value="1"/>
</dbReference>
<dbReference type="PANTHER" id="PTHR41542:SF1">
    <property type="entry name" value="BLL5807 PROTEIN"/>
    <property type="match status" value="1"/>
</dbReference>
<keyword evidence="2" id="KW-0472">Membrane</keyword>
<feature type="region of interest" description="Disordered" evidence="1">
    <location>
        <begin position="29"/>
        <end position="59"/>
    </location>
</feature>
<feature type="transmembrane region" description="Helical" evidence="2">
    <location>
        <begin position="110"/>
        <end position="128"/>
    </location>
</feature>
<dbReference type="Pfam" id="PF04280">
    <property type="entry name" value="Tim44"/>
    <property type="match status" value="1"/>
</dbReference>
<keyword evidence="3" id="KW-0732">Signal</keyword>
<dbReference type="OrthoDB" id="5297955at2"/>
<comment type="caution">
    <text evidence="5">The sequence shown here is derived from an EMBL/GenBank/DDBJ whole genome shotgun (WGS) entry which is preliminary data.</text>
</comment>
<dbReference type="SUPFAM" id="SSF54427">
    <property type="entry name" value="NTF2-like"/>
    <property type="match status" value="1"/>
</dbReference>
<keyword evidence="6" id="KW-1185">Reference proteome</keyword>
<name>A0A229FV12_9BURK</name>
<dbReference type="InterPro" id="IPR032710">
    <property type="entry name" value="NTF2-like_dom_sf"/>
</dbReference>
<dbReference type="InterPro" id="IPR007379">
    <property type="entry name" value="Tim44-like_dom"/>
</dbReference>
<reference evidence="5 6" key="1">
    <citation type="submission" date="2017-06" db="EMBL/GenBank/DDBJ databases">
        <title>Reclassification of a Polynucleobacter cosmopolitanus strain isolated from tropical Lake Victoria as Polynucleobacter victoriensis comb. nov.</title>
        <authorList>
            <person name="Hahn M.W."/>
        </authorList>
    </citation>
    <scope>NUCLEOTIDE SEQUENCE [LARGE SCALE GENOMIC DNA]</scope>
    <source>
        <strain evidence="5 6">MWH-MoIso2</strain>
    </source>
</reference>
<dbReference type="AlphaFoldDB" id="A0A229FV12"/>
<proteinExistence type="predicted"/>
<sequence length="304" mass="32507">MLKKSFVYLVLSSFVLMGASFDAEAKRMGGSKSMGKQSQGVTQKQQAAPAQPAQAPAAAPATAAKPAAAPVAAQPKKGFGMGGILGGLAAGLGLGWLLSHFGMGEAAASFLMGFLMVAAVAMIGLWLYRRFANNGQATYKASPAGGASWDNQQRFDRQEPVNMGSSSPVAEAPVQEVAEIAIKDFDQESFLLNAKKHFVHLQEAWDRGDLEKLREFATPEMFAELNQDLQARATEQNRTEVLTIEADLLGIESLQDVYLASVRFSGMIREQADGPAESFVEVWNLTKPVNGQGGWVLAGIQQLV</sequence>
<evidence type="ECO:0000259" key="4">
    <source>
        <dbReference type="SMART" id="SM00978"/>
    </source>
</evidence>
<evidence type="ECO:0000313" key="6">
    <source>
        <dbReference type="Proteomes" id="UP000215188"/>
    </source>
</evidence>
<dbReference type="Gene3D" id="3.10.450.240">
    <property type="match status" value="1"/>
</dbReference>
<evidence type="ECO:0000256" key="3">
    <source>
        <dbReference type="SAM" id="SignalP"/>
    </source>
</evidence>
<dbReference type="PANTHER" id="PTHR41542">
    <property type="entry name" value="BLL5807 PROTEIN"/>
    <property type="match status" value="1"/>
</dbReference>
<dbReference type="RefSeq" id="WP_089514790.1">
    <property type="nucleotide sequence ID" value="NZ_NJGG01000001.1"/>
</dbReference>
<feature type="signal peptide" evidence="3">
    <location>
        <begin position="1"/>
        <end position="25"/>
    </location>
</feature>
<accession>A0A229FV12</accession>
<dbReference type="Proteomes" id="UP000215188">
    <property type="component" value="Unassembled WGS sequence"/>
</dbReference>
<protein>
    <recommendedName>
        <fullName evidence="4">Tim44-like domain-containing protein</fullName>
    </recommendedName>
</protein>
<evidence type="ECO:0000313" key="5">
    <source>
        <dbReference type="EMBL" id="OXL15753.1"/>
    </source>
</evidence>
<keyword evidence="2" id="KW-1133">Transmembrane helix</keyword>
<organism evidence="5 6">
    <name type="scientific">Polynucleobacter cosmopolitanus</name>
    <dbReference type="NCBI Taxonomy" id="351345"/>
    <lineage>
        <taxon>Bacteria</taxon>
        <taxon>Pseudomonadati</taxon>
        <taxon>Pseudomonadota</taxon>
        <taxon>Betaproteobacteria</taxon>
        <taxon>Burkholderiales</taxon>
        <taxon>Burkholderiaceae</taxon>
        <taxon>Polynucleobacter</taxon>
    </lineage>
</organism>
<evidence type="ECO:0000256" key="1">
    <source>
        <dbReference type="SAM" id="MobiDB-lite"/>
    </source>
</evidence>
<dbReference type="EMBL" id="NJGG01000001">
    <property type="protein sequence ID" value="OXL15753.1"/>
    <property type="molecule type" value="Genomic_DNA"/>
</dbReference>
<gene>
    <name evidence="5" type="ORF">AOC33_01235</name>
</gene>
<evidence type="ECO:0000256" key="2">
    <source>
        <dbReference type="SAM" id="Phobius"/>
    </source>
</evidence>
<feature type="domain" description="Tim44-like" evidence="4">
    <location>
        <begin position="170"/>
        <end position="302"/>
    </location>
</feature>
<keyword evidence="2" id="KW-0812">Transmembrane</keyword>